<feature type="compositionally biased region" description="Acidic residues" evidence="1">
    <location>
        <begin position="487"/>
        <end position="503"/>
    </location>
</feature>
<feature type="region of interest" description="Disordered" evidence="1">
    <location>
        <begin position="484"/>
        <end position="503"/>
    </location>
</feature>
<dbReference type="WBParaSite" id="TCNE_0000663601-mRNA-1">
    <property type="protein sequence ID" value="TCNE_0000663601-mRNA-1"/>
    <property type="gene ID" value="TCNE_0000663601"/>
</dbReference>
<evidence type="ECO:0000256" key="1">
    <source>
        <dbReference type="SAM" id="MobiDB-lite"/>
    </source>
</evidence>
<evidence type="ECO:0000259" key="4">
    <source>
        <dbReference type="Pfam" id="PF23355"/>
    </source>
</evidence>
<dbReference type="Gene3D" id="6.10.250.2800">
    <property type="match status" value="1"/>
</dbReference>
<sequence>MGPIYADIGLRYNEVMNGVASANNEASSSGRGTGSRIVFDQSKKEHSNIHSGFRQLHRRLKNAWRVEANTEEINSETFNECRVFIIPHPRAKFTQEEFEHIHRYLEGGGNVIVLMAEGGETAADTNINFLLEQFGIACNNDAVIRTIFYKYFEPKEALISNGVLNRAIASAAGKSTRNNDDENNAQLYNGCENGLVSMHASRALSFVYPFGSTLTVNRLSTAILSTGSACYPINRPICAFHKMKEPGGKIVAVGSVQMFCDQYVEKEENMKIWDVILKYLTEGLMLNQLDSSEPDLADEHPIPDHIYLSEQIKVCLQEGDFEAVQSGDFMKLFDTSLHTMDLSMWAKSIAAYEQVGLKHEPLTLIVPHFEVPLPPLQPAVFPPNFRELPPPQLELFDLDEMFSSTDVRLAQLANKCDEVDLEYFVKEAGEIFGITRSLPANDRGPKRILEYVLHQVAEFKKLNQEEDDTEQNIVDTAVELFEPGFTQDEEPYFSDMDEYDDPE</sequence>
<name>A0A183UDR6_TOXCA</name>
<dbReference type="Proteomes" id="UP000050794">
    <property type="component" value="Unassembled WGS sequence"/>
</dbReference>
<dbReference type="EMBL" id="UYWY01019525">
    <property type="protein sequence ID" value="VDM37957.1"/>
    <property type="molecule type" value="Genomic_DNA"/>
</dbReference>
<organism evidence="6 7">
    <name type="scientific">Toxocara canis</name>
    <name type="common">Canine roundworm</name>
    <dbReference type="NCBI Taxonomy" id="6265"/>
    <lineage>
        <taxon>Eukaryota</taxon>
        <taxon>Metazoa</taxon>
        <taxon>Ecdysozoa</taxon>
        <taxon>Nematoda</taxon>
        <taxon>Chromadorea</taxon>
        <taxon>Rhabditida</taxon>
        <taxon>Spirurina</taxon>
        <taxon>Ascaridomorpha</taxon>
        <taxon>Ascaridoidea</taxon>
        <taxon>Toxocaridae</taxon>
        <taxon>Toxocara</taxon>
    </lineage>
</organism>
<dbReference type="GO" id="GO:0030992">
    <property type="term" value="C:intraciliary transport particle B"/>
    <property type="evidence" value="ECO:0007669"/>
    <property type="project" value="TreeGrafter"/>
</dbReference>
<dbReference type="AlphaFoldDB" id="A0A183UDR6"/>
<dbReference type="GO" id="GO:0060271">
    <property type="term" value="P:cilium assembly"/>
    <property type="evidence" value="ECO:0007669"/>
    <property type="project" value="TreeGrafter"/>
</dbReference>
<dbReference type="CDD" id="cd23683">
    <property type="entry name" value="IFT52_CTD"/>
    <property type="match status" value="1"/>
</dbReference>
<feature type="domain" description="IFT52 GIFT" evidence="4">
    <location>
        <begin position="37"/>
        <end position="291"/>
    </location>
</feature>
<reference evidence="5 6" key="2">
    <citation type="submission" date="2018-11" db="EMBL/GenBank/DDBJ databases">
        <authorList>
            <consortium name="Pathogen Informatics"/>
        </authorList>
    </citation>
    <scope>NUCLEOTIDE SEQUENCE [LARGE SCALE GENOMIC DNA]</scope>
</reference>
<protein>
    <submittedName>
        <fullName evidence="7">Intraflagellar transport protein 52-like protein</fullName>
    </submittedName>
</protein>
<dbReference type="Pfam" id="PF23352">
    <property type="entry name" value="IFT52_central"/>
    <property type="match status" value="1"/>
</dbReference>
<dbReference type="InterPro" id="IPR039975">
    <property type="entry name" value="IFT52"/>
</dbReference>
<reference evidence="7" key="1">
    <citation type="submission" date="2016-06" db="UniProtKB">
        <authorList>
            <consortium name="WormBaseParasite"/>
        </authorList>
    </citation>
    <scope>IDENTIFICATION</scope>
</reference>
<feature type="domain" description="IFT52 central" evidence="3">
    <location>
        <begin position="308"/>
        <end position="391"/>
    </location>
</feature>
<dbReference type="GO" id="GO:0005929">
    <property type="term" value="C:cilium"/>
    <property type="evidence" value="ECO:0007669"/>
    <property type="project" value="TreeGrafter"/>
</dbReference>
<dbReference type="PANTHER" id="PTHR12969:SF7">
    <property type="entry name" value="INTRAFLAGELLAR TRANSPORT PROTEIN 52 HOMOLOG"/>
    <property type="match status" value="1"/>
</dbReference>
<proteinExistence type="predicted"/>
<dbReference type="GO" id="GO:0042073">
    <property type="term" value="P:intraciliary transport"/>
    <property type="evidence" value="ECO:0007669"/>
    <property type="project" value="TreeGrafter"/>
</dbReference>
<dbReference type="Pfam" id="PF23355">
    <property type="entry name" value="IFT52_GIFT"/>
    <property type="match status" value="1"/>
</dbReference>
<evidence type="ECO:0000313" key="5">
    <source>
        <dbReference type="EMBL" id="VDM37957.1"/>
    </source>
</evidence>
<dbReference type="Pfam" id="PF21178">
    <property type="entry name" value="Itf52_C"/>
    <property type="match status" value="1"/>
</dbReference>
<dbReference type="InterPro" id="IPR055458">
    <property type="entry name" value="IFT52_GIFT"/>
</dbReference>
<feature type="domain" description="Intraflagellar transport protein 52 C-terminal" evidence="2">
    <location>
        <begin position="402"/>
        <end position="453"/>
    </location>
</feature>
<accession>A0A183UDR6</accession>
<evidence type="ECO:0000313" key="6">
    <source>
        <dbReference type="Proteomes" id="UP000050794"/>
    </source>
</evidence>
<evidence type="ECO:0000313" key="7">
    <source>
        <dbReference type="WBParaSite" id="TCNE_0000663601-mRNA-1"/>
    </source>
</evidence>
<evidence type="ECO:0000259" key="3">
    <source>
        <dbReference type="Pfam" id="PF23352"/>
    </source>
</evidence>
<dbReference type="InterPro" id="IPR055460">
    <property type="entry name" value="IFT52_central"/>
</dbReference>
<dbReference type="InterPro" id="IPR048643">
    <property type="entry name" value="Itf52_C"/>
</dbReference>
<keyword evidence="6" id="KW-1185">Reference proteome</keyword>
<gene>
    <name evidence="5" type="ORF">TCNE_LOCUS6636</name>
</gene>
<dbReference type="GO" id="GO:0005814">
    <property type="term" value="C:centriole"/>
    <property type="evidence" value="ECO:0007669"/>
    <property type="project" value="TreeGrafter"/>
</dbReference>
<evidence type="ECO:0000259" key="2">
    <source>
        <dbReference type="Pfam" id="PF21178"/>
    </source>
</evidence>
<dbReference type="PANTHER" id="PTHR12969">
    <property type="entry name" value="NGD5/OSM-6/IFT52"/>
    <property type="match status" value="1"/>
</dbReference>